<keyword evidence="7 12" id="KW-0418">Kinase</keyword>
<evidence type="ECO:0000256" key="7">
    <source>
        <dbReference type="ARBA" id="ARBA00022777"/>
    </source>
</evidence>
<dbReference type="PANTHER" id="PTHR10344:SF4">
    <property type="entry name" value="UMP-CMP KINASE 2, MITOCHONDRIAL"/>
    <property type="match status" value="1"/>
</dbReference>
<dbReference type="GO" id="GO:0005524">
    <property type="term" value="F:ATP binding"/>
    <property type="evidence" value="ECO:0007669"/>
    <property type="project" value="UniProtKB-UniRule"/>
</dbReference>
<dbReference type="RefSeq" id="WP_072577032.1">
    <property type="nucleotide sequence ID" value="NZ_LWHB01000127.1"/>
</dbReference>
<evidence type="ECO:0000256" key="8">
    <source>
        <dbReference type="ARBA" id="ARBA00022840"/>
    </source>
</evidence>
<evidence type="ECO:0000256" key="3">
    <source>
        <dbReference type="ARBA" id="ARBA00017144"/>
    </source>
</evidence>
<keyword evidence="8 12" id="KW-0067">ATP-binding</keyword>
<evidence type="ECO:0000256" key="6">
    <source>
        <dbReference type="ARBA" id="ARBA00022741"/>
    </source>
</evidence>
<evidence type="ECO:0000259" key="14">
    <source>
        <dbReference type="Pfam" id="PF02223"/>
    </source>
</evidence>
<gene>
    <name evidence="12 15" type="primary">tmk</name>
    <name evidence="15" type="ORF">NCTC13337_02704</name>
</gene>
<evidence type="ECO:0000256" key="5">
    <source>
        <dbReference type="ARBA" id="ARBA00022727"/>
    </source>
</evidence>
<dbReference type="NCBIfam" id="TIGR00041">
    <property type="entry name" value="DTMP_kinase"/>
    <property type="match status" value="1"/>
</dbReference>
<dbReference type="InterPro" id="IPR039430">
    <property type="entry name" value="Thymidylate_kin-like_dom"/>
</dbReference>
<keyword evidence="5 12" id="KW-0545">Nucleotide biosynthesis</keyword>
<dbReference type="EMBL" id="UHIC01000001">
    <property type="protein sequence ID" value="SUO97956.1"/>
    <property type="molecule type" value="Genomic_DNA"/>
</dbReference>
<comment type="similarity">
    <text evidence="1 12">Belongs to the thymidylate kinase family.</text>
</comment>
<evidence type="ECO:0000256" key="11">
    <source>
        <dbReference type="ARBA" id="ARBA00057735"/>
    </source>
</evidence>
<feature type="binding site" evidence="12">
    <location>
        <begin position="10"/>
        <end position="17"/>
    </location>
    <ligand>
        <name>ATP</name>
        <dbReference type="ChEBI" id="CHEBI:30616"/>
    </ligand>
</feature>
<dbReference type="GO" id="GO:0006235">
    <property type="term" value="P:dTTP biosynthetic process"/>
    <property type="evidence" value="ECO:0007669"/>
    <property type="project" value="UniProtKB-UniRule"/>
</dbReference>
<evidence type="ECO:0000256" key="9">
    <source>
        <dbReference type="ARBA" id="ARBA00029962"/>
    </source>
</evidence>
<reference evidence="15 16" key="1">
    <citation type="submission" date="2018-06" db="EMBL/GenBank/DDBJ databases">
        <authorList>
            <consortium name="Pathogen Informatics"/>
            <person name="Doyle S."/>
        </authorList>
    </citation>
    <scope>NUCLEOTIDE SEQUENCE [LARGE SCALE GENOMIC DNA]</scope>
    <source>
        <strain evidence="15 16">NCTC13337</strain>
    </source>
</reference>
<name>A0A380N0Z3_9GAMM</name>
<comment type="function">
    <text evidence="11 12">Phosphorylation of dTMP to form dTDP in both de novo and salvage pathways of dTTP synthesis.</text>
</comment>
<feature type="domain" description="Thymidylate kinase-like" evidence="14">
    <location>
        <begin position="8"/>
        <end position="196"/>
    </location>
</feature>
<dbReference type="GO" id="GO:0006233">
    <property type="term" value="P:dTDP biosynthetic process"/>
    <property type="evidence" value="ECO:0007669"/>
    <property type="project" value="InterPro"/>
</dbReference>
<evidence type="ECO:0000256" key="4">
    <source>
        <dbReference type="ARBA" id="ARBA00022679"/>
    </source>
</evidence>
<dbReference type="InterPro" id="IPR018094">
    <property type="entry name" value="Thymidylate_kinase"/>
</dbReference>
<evidence type="ECO:0000313" key="15">
    <source>
        <dbReference type="EMBL" id="SUO97956.1"/>
    </source>
</evidence>
<dbReference type="Gene3D" id="3.40.50.300">
    <property type="entry name" value="P-loop containing nucleotide triphosphate hydrolases"/>
    <property type="match status" value="1"/>
</dbReference>
<dbReference type="AlphaFoldDB" id="A0A380N0Z3"/>
<keyword evidence="4 12" id="KW-0808">Transferase</keyword>
<evidence type="ECO:0000256" key="12">
    <source>
        <dbReference type="HAMAP-Rule" id="MF_00165"/>
    </source>
</evidence>
<evidence type="ECO:0000313" key="16">
    <source>
        <dbReference type="Proteomes" id="UP000254601"/>
    </source>
</evidence>
<evidence type="ECO:0000256" key="1">
    <source>
        <dbReference type="ARBA" id="ARBA00009776"/>
    </source>
</evidence>
<keyword evidence="16" id="KW-1185">Reference proteome</keyword>
<dbReference type="EC" id="2.7.4.9" evidence="2 12"/>
<evidence type="ECO:0000256" key="2">
    <source>
        <dbReference type="ARBA" id="ARBA00012980"/>
    </source>
</evidence>
<dbReference type="HAMAP" id="MF_00165">
    <property type="entry name" value="Thymidylate_kinase"/>
    <property type="match status" value="1"/>
</dbReference>
<evidence type="ECO:0000256" key="10">
    <source>
        <dbReference type="ARBA" id="ARBA00048743"/>
    </source>
</evidence>
<evidence type="ECO:0000256" key="13">
    <source>
        <dbReference type="SAM" id="Coils"/>
    </source>
</evidence>
<dbReference type="GO" id="GO:0005829">
    <property type="term" value="C:cytosol"/>
    <property type="evidence" value="ECO:0007669"/>
    <property type="project" value="TreeGrafter"/>
</dbReference>
<dbReference type="FunFam" id="3.40.50.300:FF:000225">
    <property type="entry name" value="Thymidylate kinase"/>
    <property type="match status" value="1"/>
</dbReference>
<comment type="catalytic activity">
    <reaction evidence="10 12">
        <text>dTMP + ATP = dTDP + ADP</text>
        <dbReference type="Rhea" id="RHEA:13517"/>
        <dbReference type="ChEBI" id="CHEBI:30616"/>
        <dbReference type="ChEBI" id="CHEBI:58369"/>
        <dbReference type="ChEBI" id="CHEBI:63528"/>
        <dbReference type="ChEBI" id="CHEBI:456216"/>
        <dbReference type="EC" id="2.7.4.9"/>
    </reaction>
</comment>
<dbReference type="PANTHER" id="PTHR10344">
    <property type="entry name" value="THYMIDYLATE KINASE"/>
    <property type="match status" value="1"/>
</dbReference>
<dbReference type="Pfam" id="PF02223">
    <property type="entry name" value="Thymidylate_kin"/>
    <property type="match status" value="1"/>
</dbReference>
<dbReference type="OrthoDB" id="9774907at2"/>
<dbReference type="CDD" id="cd01672">
    <property type="entry name" value="TMPK"/>
    <property type="match status" value="1"/>
</dbReference>
<dbReference type="GO" id="GO:0004798">
    <property type="term" value="F:dTMP kinase activity"/>
    <property type="evidence" value="ECO:0007669"/>
    <property type="project" value="UniProtKB-UniRule"/>
</dbReference>
<proteinExistence type="inferred from homology"/>
<organism evidence="15 16">
    <name type="scientific">Suttonella ornithocola</name>
    <dbReference type="NCBI Taxonomy" id="279832"/>
    <lineage>
        <taxon>Bacteria</taxon>
        <taxon>Pseudomonadati</taxon>
        <taxon>Pseudomonadota</taxon>
        <taxon>Gammaproteobacteria</taxon>
        <taxon>Cardiobacteriales</taxon>
        <taxon>Cardiobacteriaceae</taxon>
        <taxon>Suttonella</taxon>
    </lineage>
</organism>
<dbReference type="GO" id="GO:0006227">
    <property type="term" value="P:dUDP biosynthetic process"/>
    <property type="evidence" value="ECO:0007669"/>
    <property type="project" value="TreeGrafter"/>
</dbReference>
<dbReference type="SUPFAM" id="SSF52540">
    <property type="entry name" value="P-loop containing nucleoside triphosphate hydrolases"/>
    <property type="match status" value="1"/>
</dbReference>
<feature type="coiled-coil region" evidence="13">
    <location>
        <begin position="138"/>
        <end position="165"/>
    </location>
</feature>
<keyword evidence="6 12" id="KW-0547">Nucleotide-binding</keyword>
<protein>
    <recommendedName>
        <fullName evidence="3 12">Thymidylate kinase</fullName>
        <ecNumber evidence="2 12">2.7.4.9</ecNumber>
    </recommendedName>
    <alternativeName>
        <fullName evidence="9 12">dTMP kinase</fullName>
    </alternativeName>
</protein>
<dbReference type="InterPro" id="IPR027417">
    <property type="entry name" value="P-loop_NTPase"/>
</dbReference>
<dbReference type="Proteomes" id="UP000254601">
    <property type="component" value="Unassembled WGS sequence"/>
</dbReference>
<sequence>MTGKFITLDGTEGAGKTTQLRYIKHYLHQKNKTVYLTREPGGTAVGEKIRNIFLNPNLVPTAETELLLIFAARKQHLEQEIWPRLQEGEWVISDRFNDATYAYQGYGRGIDLTRIRSLEKWIQGDFQPHLSLILTVSEQIAKTRLNQREQEKDRMENENQKFFQRVASGYYQRAENETHVHLIEANKEPQTVFQQIQSYLDTLLDS</sequence>
<keyword evidence="13" id="KW-0175">Coiled coil</keyword>
<accession>A0A380N0Z3</accession>